<dbReference type="InterPro" id="IPR005259">
    <property type="entry name" value="PriA"/>
</dbReference>
<evidence type="ECO:0000259" key="13">
    <source>
        <dbReference type="PROSITE" id="PS51192"/>
    </source>
</evidence>
<evidence type="ECO:0000256" key="7">
    <source>
        <dbReference type="ARBA" id="ARBA00022833"/>
    </source>
</evidence>
<keyword evidence="3 11" id="KW-0479">Metal-binding</keyword>
<evidence type="ECO:0000256" key="6">
    <source>
        <dbReference type="ARBA" id="ARBA00022806"/>
    </source>
</evidence>
<dbReference type="NCBIfam" id="NF004070">
    <property type="entry name" value="PRK05580.2-2"/>
    <property type="match status" value="1"/>
</dbReference>
<dbReference type="Pfam" id="PF00270">
    <property type="entry name" value="DEAD"/>
    <property type="match status" value="1"/>
</dbReference>
<feature type="binding site" evidence="11">
    <location>
        <position position="497"/>
    </location>
    <ligand>
        <name>Zn(2+)</name>
        <dbReference type="ChEBI" id="CHEBI:29105"/>
        <label>2</label>
    </ligand>
</feature>
<comment type="catalytic activity">
    <reaction evidence="11">
        <text>Couples ATP hydrolysis with the unwinding of duplex DNA by translocating in the 3'-5' direction.</text>
        <dbReference type="EC" id="5.6.2.4"/>
    </reaction>
</comment>
<feature type="binding site" evidence="11">
    <location>
        <position position="510"/>
    </location>
    <ligand>
        <name>Zn(2+)</name>
        <dbReference type="ChEBI" id="CHEBI:29105"/>
        <label>1</label>
    </ligand>
</feature>
<feature type="binding site" evidence="11">
    <location>
        <position position="479"/>
    </location>
    <ligand>
        <name>Zn(2+)</name>
        <dbReference type="ChEBI" id="CHEBI:29105"/>
        <label>2</label>
    </ligand>
</feature>
<dbReference type="SMART" id="SM00487">
    <property type="entry name" value="DEXDc"/>
    <property type="match status" value="1"/>
</dbReference>
<comment type="catalytic activity">
    <reaction evidence="11">
        <text>ATP + H2O = ADP + phosphate + H(+)</text>
        <dbReference type="Rhea" id="RHEA:13065"/>
        <dbReference type="ChEBI" id="CHEBI:15377"/>
        <dbReference type="ChEBI" id="CHEBI:15378"/>
        <dbReference type="ChEBI" id="CHEBI:30616"/>
        <dbReference type="ChEBI" id="CHEBI:43474"/>
        <dbReference type="ChEBI" id="CHEBI:456216"/>
        <dbReference type="EC" id="5.6.2.4"/>
    </reaction>
</comment>
<evidence type="ECO:0000256" key="10">
    <source>
        <dbReference type="ARBA" id="ARBA00023235"/>
    </source>
</evidence>
<dbReference type="InterPro" id="IPR041222">
    <property type="entry name" value="PriA_3primeBD"/>
</dbReference>
<gene>
    <name evidence="11" type="primary">priA</name>
    <name evidence="14" type="ORF">CKO28_14405</name>
</gene>
<dbReference type="Proteomes" id="UP001296873">
    <property type="component" value="Unassembled WGS sequence"/>
</dbReference>
<keyword evidence="6 11" id="KW-0347">Helicase</keyword>
<organism evidence="14 15">
    <name type="scientific">Rhodovibrio sodomensis</name>
    <dbReference type="NCBI Taxonomy" id="1088"/>
    <lineage>
        <taxon>Bacteria</taxon>
        <taxon>Pseudomonadati</taxon>
        <taxon>Pseudomonadota</taxon>
        <taxon>Alphaproteobacteria</taxon>
        <taxon>Rhodospirillales</taxon>
        <taxon>Rhodovibrionaceae</taxon>
        <taxon>Rhodovibrio</taxon>
    </lineage>
</organism>
<dbReference type="Pfam" id="PF17764">
    <property type="entry name" value="PriA_3primeBD"/>
    <property type="match status" value="1"/>
</dbReference>
<dbReference type="Gene3D" id="3.40.50.300">
    <property type="entry name" value="P-loop containing nucleotide triphosphate hydrolases"/>
    <property type="match status" value="2"/>
</dbReference>
<dbReference type="PROSITE" id="PS51192">
    <property type="entry name" value="HELICASE_ATP_BIND_1"/>
    <property type="match status" value="1"/>
</dbReference>
<feature type="binding site" evidence="11">
    <location>
        <position position="482"/>
    </location>
    <ligand>
        <name>Zn(2+)</name>
        <dbReference type="ChEBI" id="CHEBI:29105"/>
        <label>2</label>
    </ligand>
</feature>
<name>A0ABS1DFH4_9PROT</name>
<evidence type="ECO:0000256" key="12">
    <source>
        <dbReference type="SAM" id="MobiDB-lite"/>
    </source>
</evidence>
<comment type="cofactor">
    <cofactor evidence="11">
        <name>Zn(2+)</name>
        <dbReference type="ChEBI" id="CHEBI:29105"/>
    </cofactor>
    <text evidence="11">Binds 2 zinc ions per subunit.</text>
</comment>
<evidence type="ECO:0000256" key="2">
    <source>
        <dbReference type="ARBA" id="ARBA00022705"/>
    </source>
</evidence>
<evidence type="ECO:0000256" key="11">
    <source>
        <dbReference type="HAMAP-Rule" id="MF_00983"/>
    </source>
</evidence>
<feature type="region of interest" description="Disordered" evidence="12">
    <location>
        <begin position="1"/>
        <end position="26"/>
    </location>
</feature>
<feature type="region of interest" description="Disordered" evidence="12">
    <location>
        <begin position="208"/>
        <end position="229"/>
    </location>
</feature>
<comment type="subunit">
    <text evidence="11">Component of the replication restart primosome.</text>
</comment>
<keyword evidence="9 11" id="KW-0238">DNA-binding</keyword>
<proteinExistence type="inferred from homology"/>
<dbReference type="RefSeq" id="WP_200341554.1">
    <property type="nucleotide sequence ID" value="NZ_NRRL01000042.1"/>
</dbReference>
<keyword evidence="1 11" id="KW-0639">Primosome</keyword>
<accession>A0ABS1DFH4</accession>
<keyword evidence="15" id="KW-1185">Reference proteome</keyword>
<dbReference type="SMART" id="SM00490">
    <property type="entry name" value="HELICc"/>
    <property type="match status" value="1"/>
</dbReference>
<keyword evidence="7 11" id="KW-0862">Zinc</keyword>
<keyword evidence="10 11" id="KW-0413">Isomerase</keyword>
<dbReference type="InterPro" id="IPR027417">
    <property type="entry name" value="P-loop_NTPase"/>
</dbReference>
<dbReference type="SUPFAM" id="SSF52540">
    <property type="entry name" value="P-loop containing nucleoside triphosphate hydrolases"/>
    <property type="match status" value="2"/>
</dbReference>
<dbReference type="EMBL" id="NRRL01000042">
    <property type="protein sequence ID" value="MBK1669226.1"/>
    <property type="molecule type" value="Genomic_DNA"/>
</dbReference>
<comment type="similarity">
    <text evidence="11">Belongs to the helicase family. PriA subfamily.</text>
</comment>
<dbReference type="Pfam" id="PF18074">
    <property type="entry name" value="PriA_C"/>
    <property type="match status" value="1"/>
</dbReference>
<evidence type="ECO:0000256" key="3">
    <source>
        <dbReference type="ARBA" id="ARBA00022723"/>
    </source>
</evidence>
<reference evidence="14 15" key="1">
    <citation type="journal article" date="2020" name="Microorganisms">
        <title>Osmotic Adaptation and Compatible Solute Biosynthesis of Phototrophic Bacteria as Revealed from Genome Analyses.</title>
        <authorList>
            <person name="Imhoff J.F."/>
            <person name="Rahn T."/>
            <person name="Kunzel S."/>
            <person name="Keller A."/>
            <person name="Neulinger S.C."/>
        </authorList>
    </citation>
    <scope>NUCLEOTIDE SEQUENCE [LARGE SCALE GENOMIC DNA]</scope>
    <source>
        <strain evidence="14 15">DSM 9895</strain>
    </source>
</reference>
<dbReference type="Pfam" id="PF18319">
    <property type="entry name" value="Zn_ribbon_PriA"/>
    <property type="match status" value="1"/>
</dbReference>
<feature type="binding site" evidence="11">
    <location>
        <position position="513"/>
    </location>
    <ligand>
        <name>Zn(2+)</name>
        <dbReference type="ChEBI" id="CHEBI:29105"/>
        <label>1</label>
    </ligand>
</feature>
<keyword evidence="8 11" id="KW-0067">ATP-binding</keyword>
<evidence type="ECO:0000256" key="9">
    <source>
        <dbReference type="ARBA" id="ARBA00023125"/>
    </source>
</evidence>
<dbReference type="Gene3D" id="3.40.1440.60">
    <property type="entry name" value="PriA, 3(prime) DNA-binding domain"/>
    <property type="match status" value="1"/>
</dbReference>
<keyword evidence="2 11" id="KW-0235">DNA replication</keyword>
<evidence type="ECO:0000313" key="15">
    <source>
        <dbReference type="Proteomes" id="UP001296873"/>
    </source>
</evidence>
<protein>
    <recommendedName>
        <fullName evidence="11">Replication restart protein PriA</fullName>
    </recommendedName>
    <alternativeName>
        <fullName evidence="11">ATP-dependent DNA helicase PriA</fullName>
        <ecNumber evidence="11">5.6.2.4</ecNumber>
    </alternativeName>
    <alternativeName>
        <fullName evidence="11">DNA 3'-5' helicase PriA</fullName>
    </alternativeName>
</protein>
<dbReference type="InterPro" id="IPR014001">
    <property type="entry name" value="Helicase_ATP-bd"/>
</dbReference>
<dbReference type="InterPro" id="IPR041236">
    <property type="entry name" value="PriA_C"/>
</dbReference>
<evidence type="ECO:0000256" key="4">
    <source>
        <dbReference type="ARBA" id="ARBA00022741"/>
    </source>
</evidence>
<dbReference type="EC" id="5.6.2.4" evidence="11"/>
<dbReference type="InterPro" id="IPR042115">
    <property type="entry name" value="PriA_3primeBD_sf"/>
</dbReference>
<evidence type="ECO:0000256" key="1">
    <source>
        <dbReference type="ARBA" id="ARBA00022515"/>
    </source>
</evidence>
<dbReference type="PANTHER" id="PTHR30580:SF0">
    <property type="entry name" value="PRIMOSOMAL PROTEIN N"/>
    <property type="match status" value="1"/>
</dbReference>
<evidence type="ECO:0000256" key="8">
    <source>
        <dbReference type="ARBA" id="ARBA00022840"/>
    </source>
</evidence>
<evidence type="ECO:0000256" key="5">
    <source>
        <dbReference type="ARBA" id="ARBA00022801"/>
    </source>
</evidence>
<comment type="caution">
    <text evidence="14">The sequence shown here is derived from an EMBL/GenBank/DDBJ whole genome shotgun (WGS) entry which is preliminary data.</text>
</comment>
<feature type="domain" description="Helicase ATP-binding" evidence="13">
    <location>
        <begin position="238"/>
        <end position="404"/>
    </location>
</feature>
<dbReference type="InterPro" id="IPR011545">
    <property type="entry name" value="DEAD/DEAH_box_helicase_dom"/>
</dbReference>
<feature type="binding site" evidence="11">
    <location>
        <position position="470"/>
    </location>
    <ligand>
        <name>Zn(2+)</name>
        <dbReference type="ChEBI" id="CHEBI:29105"/>
        <label>1</label>
    </ligand>
</feature>
<dbReference type="NCBIfam" id="TIGR00595">
    <property type="entry name" value="priA"/>
    <property type="match status" value="1"/>
</dbReference>
<comment type="function">
    <text evidence="11">Initiates the restart of stalled replication forks, which reloads the replicative helicase on sites other than the origin of replication. Recognizes and binds to abandoned replication forks and remodels them to uncover a helicase loading site. Promotes assembly of the primosome at these replication forks.</text>
</comment>
<dbReference type="PANTHER" id="PTHR30580">
    <property type="entry name" value="PRIMOSOMAL PROTEIN N"/>
    <property type="match status" value="1"/>
</dbReference>
<dbReference type="InterPro" id="IPR001650">
    <property type="entry name" value="Helicase_C-like"/>
</dbReference>
<dbReference type="InterPro" id="IPR040498">
    <property type="entry name" value="PriA_CRR"/>
</dbReference>
<feature type="binding site" evidence="11">
    <location>
        <position position="500"/>
    </location>
    <ligand>
        <name>Zn(2+)</name>
        <dbReference type="ChEBI" id="CHEBI:29105"/>
        <label>2</label>
    </ligand>
</feature>
<evidence type="ECO:0000313" key="14">
    <source>
        <dbReference type="EMBL" id="MBK1669226.1"/>
    </source>
</evidence>
<keyword evidence="4 11" id="KW-0547">Nucleotide-binding</keyword>
<dbReference type="HAMAP" id="MF_00983">
    <property type="entry name" value="PriA"/>
    <property type="match status" value="1"/>
</dbReference>
<dbReference type="CDD" id="cd17929">
    <property type="entry name" value="DEXHc_priA"/>
    <property type="match status" value="1"/>
</dbReference>
<feature type="binding site" evidence="11">
    <location>
        <position position="473"/>
    </location>
    <ligand>
        <name>Zn(2+)</name>
        <dbReference type="ChEBI" id="CHEBI:29105"/>
        <label>1</label>
    </ligand>
</feature>
<keyword evidence="5 11" id="KW-0378">Hydrolase</keyword>
<sequence>MAVERANPGHAGAPADRATPGGTLFDDAEVPARRVRVLLPRPLDGAYDYKLPAGLALEPGALVEVPLGRQRLPGAVWAVDPDDSDVPEGKLRPVQRRFDAPPLPEPLRRFVDWVAAYYLAAPGAVLKMCLSVPAALDPPTPRVGYLRAGADPDALGLKLTRARRRVLDVLADGPPRTLSELTREAGVSDGVVRGLADAGLLERVDLGPGRRFEAPDPATPGPALSQAQRTAADRLCARVDADDFSVTLIDGVTGSGKTEVYFEAVIRALAQDRQVLVLLPEIALSAQWLGRFERRFGVAPAVWHSELNHGERRRTWRAVADGEARVVVGARSALFLPYPELGLIVVDEEHEQAFKQEEGVPYHARDMAVVRARLGGLPAILVSATPSLETMENVRAGRYERVRLPERHAGALLPEIAPIDLRQDRPKPIPGHGTSYLAPGLRAALRETLDRGEQALLFLNRRGYAPLTLCRTCGFRLQCPHCTAWLVEHRLIRQLQCHHCGFAQRPPATCPDCGDSDSFAACGPGVERLAEEVSTLFPHARVALMASDTVTGPDSAQRFVESVQNREVDLLIGTQIVAKGNHFPDLTLVGVVDADLGLSGGDLRAGERTYQMLHQVAGRAGRAERPGRVLLQTYEPGHAVLRALVEGERDRFLEVEAEGRKAAGMPPFTRLAALILSSEDEAAVDQTARALALAAPDQDGVEVLGPAPAPLAVLRGRHRRRLLFKTRRDLAPQPILRAWLSKVQVPSKVRLTVDVDPYTFL</sequence>